<sequence length="40" mass="4678">MNEEMTNVEFMTVLKLIVQILRDDGVKEETVKKIEALIQQ</sequence>
<reference evidence="1" key="1">
    <citation type="journal article" date="2021" name="Proc. Natl. Acad. Sci. U.S.A.">
        <title>A Catalog of Tens of Thousands of Viruses from Human Metagenomes Reveals Hidden Associations with Chronic Diseases.</title>
        <authorList>
            <person name="Tisza M.J."/>
            <person name="Buck C.B."/>
        </authorList>
    </citation>
    <scope>NUCLEOTIDE SEQUENCE</scope>
    <source>
        <strain evidence="1">CtmP938</strain>
    </source>
</reference>
<evidence type="ECO:0000313" key="1">
    <source>
        <dbReference type="EMBL" id="DAF45793.1"/>
    </source>
</evidence>
<protein>
    <submittedName>
        <fullName evidence="1">Uncharacterized protein</fullName>
    </submittedName>
</protein>
<proteinExistence type="predicted"/>
<name>A0A8S5S4C7_9CAUD</name>
<accession>A0A8S5S4C7</accession>
<organism evidence="1">
    <name type="scientific">Siphoviridae sp. ctmP938</name>
    <dbReference type="NCBI Taxonomy" id="2827933"/>
    <lineage>
        <taxon>Viruses</taxon>
        <taxon>Duplodnaviria</taxon>
        <taxon>Heunggongvirae</taxon>
        <taxon>Uroviricota</taxon>
        <taxon>Caudoviricetes</taxon>
    </lineage>
</organism>
<dbReference type="EMBL" id="BK032519">
    <property type="protein sequence ID" value="DAF45793.1"/>
    <property type="molecule type" value="Genomic_DNA"/>
</dbReference>